<evidence type="ECO:0008006" key="2">
    <source>
        <dbReference type="Google" id="ProtNLM"/>
    </source>
</evidence>
<dbReference type="InterPro" id="IPR021270">
    <property type="entry name" value="DUF2849"/>
</dbReference>
<name>A0A382EZI1_9ZZZZ</name>
<dbReference type="AlphaFoldDB" id="A0A382EZI1"/>
<gene>
    <name evidence="1" type="ORF">METZ01_LOCUS209002</name>
</gene>
<dbReference type="Pfam" id="PF11011">
    <property type="entry name" value="DUF2849"/>
    <property type="match status" value="1"/>
</dbReference>
<reference evidence="1" key="1">
    <citation type="submission" date="2018-05" db="EMBL/GenBank/DDBJ databases">
        <authorList>
            <person name="Lanie J.A."/>
            <person name="Ng W.-L."/>
            <person name="Kazmierczak K.M."/>
            <person name="Andrzejewski T.M."/>
            <person name="Davidsen T.M."/>
            <person name="Wayne K.J."/>
            <person name="Tettelin H."/>
            <person name="Glass J.I."/>
            <person name="Rusch D."/>
            <person name="Podicherti R."/>
            <person name="Tsui H.-C.T."/>
            <person name="Winkler M.E."/>
        </authorList>
    </citation>
    <scope>NUCLEOTIDE SEQUENCE</scope>
</reference>
<accession>A0A382EZI1</accession>
<sequence length="100" mass="10915">MQQMLIANALKDGLVVFLAERGRWVNAIADGALALDADQAKRLLDVAQQAEQRNEIIGPELIEIKVQDGLRQPLDIREAIRANGPIVRGHPGENDESPGI</sequence>
<organism evidence="1">
    <name type="scientific">marine metagenome</name>
    <dbReference type="NCBI Taxonomy" id="408172"/>
    <lineage>
        <taxon>unclassified sequences</taxon>
        <taxon>metagenomes</taxon>
        <taxon>ecological metagenomes</taxon>
    </lineage>
</organism>
<protein>
    <recommendedName>
        <fullName evidence="2">DUF2849 domain-containing protein</fullName>
    </recommendedName>
</protein>
<proteinExistence type="predicted"/>
<dbReference type="EMBL" id="UINC01047195">
    <property type="protein sequence ID" value="SVB56148.1"/>
    <property type="molecule type" value="Genomic_DNA"/>
</dbReference>
<evidence type="ECO:0000313" key="1">
    <source>
        <dbReference type="EMBL" id="SVB56148.1"/>
    </source>
</evidence>